<dbReference type="EMBL" id="JARIHO010000008">
    <property type="protein sequence ID" value="KAJ7356629.1"/>
    <property type="molecule type" value="Genomic_DNA"/>
</dbReference>
<dbReference type="CDD" id="cd00866">
    <property type="entry name" value="PEBP_euk"/>
    <property type="match status" value="1"/>
</dbReference>
<sequence length="391" mass="45048">RPEISLKRPRRWNVPLPVGVLPAYDEAVKLIRKDAWNVRQEANAQRREVQRLHRVLSGQVADEAVQGAAKSALEADLEAKRAKLHILDVQSEVNLPEVRWSVANAMADMRIPSHRHLLEQRWRKDGDLDLLMERLHQMKVVPDVLPVLHPSVDLHVTARLMPEHFESLMKRNRFQRRVNTFKEVVPGNYLTPRQTRVPPKLYANVFHTDVRLYTMLLVDPDVPDPENQTYTTFLHWLKPNIPLSATHTGRIPLLNTHTRYVPPHPQRGTPYHRYTLLLLPQPPLPGMRHLRPHARPHAAPDAPERDAAAPDIVPDAQRLHFDVRAFAKQYGLNGAMGGGAHMWREVWDKYVGAVYRYELHKPQPMYGRPPRADPQRAAHSAPTRQRYMLGA</sequence>
<dbReference type="Gene3D" id="1.20.58.1180">
    <property type="match status" value="1"/>
</dbReference>
<evidence type="ECO:0000313" key="3">
    <source>
        <dbReference type="Proteomes" id="UP001218218"/>
    </source>
</evidence>
<evidence type="ECO:0000313" key="2">
    <source>
        <dbReference type="EMBL" id="KAJ7356629.1"/>
    </source>
</evidence>
<keyword evidence="3" id="KW-1185">Reference proteome</keyword>
<dbReference type="PANTHER" id="PTHR11362">
    <property type="entry name" value="PHOSPHATIDYLETHANOLAMINE-BINDING PROTEIN"/>
    <property type="match status" value="1"/>
</dbReference>
<feature type="region of interest" description="Disordered" evidence="1">
    <location>
        <begin position="363"/>
        <end position="391"/>
    </location>
</feature>
<gene>
    <name evidence="2" type="ORF">DFH08DRAFT_687833</name>
</gene>
<dbReference type="Gene3D" id="3.90.280.10">
    <property type="entry name" value="PEBP-like"/>
    <property type="match status" value="1"/>
</dbReference>
<dbReference type="PANTHER" id="PTHR11362:SF82">
    <property type="entry name" value="PHOSPHATIDYLETHANOLAMINE-BINDING PROTEIN 4"/>
    <property type="match status" value="1"/>
</dbReference>
<proteinExistence type="predicted"/>
<feature type="non-terminal residue" evidence="2">
    <location>
        <position position="1"/>
    </location>
</feature>
<protein>
    <submittedName>
        <fullName evidence="2">Phosphatidylethanolamine-binding protein</fullName>
    </submittedName>
</protein>
<evidence type="ECO:0000256" key="1">
    <source>
        <dbReference type="SAM" id="MobiDB-lite"/>
    </source>
</evidence>
<dbReference type="AlphaFoldDB" id="A0AAD7EYV6"/>
<reference evidence="2" key="1">
    <citation type="submission" date="2023-03" db="EMBL/GenBank/DDBJ databases">
        <title>Massive genome expansion in bonnet fungi (Mycena s.s.) driven by repeated elements and novel gene families across ecological guilds.</title>
        <authorList>
            <consortium name="Lawrence Berkeley National Laboratory"/>
            <person name="Harder C.B."/>
            <person name="Miyauchi S."/>
            <person name="Viragh M."/>
            <person name="Kuo A."/>
            <person name="Thoen E."/>
            <person name="Andreopoulos B."/>
            <person name="Lu D."/>
            <person name="Skrede I."/>
            <person name="Drula E."/>
            <person name="Henrissat B."/>
            <person name="Morin E."/>
            <person name="Kohler A."/>
            <person name="Barry K."/>
            <person name="LaButti K."/>
            <person name="Morin E."/>
            <person name="Salamov A."/>
            <person name="Lipzen A."/>
            <person name="Mereny Z."/>
            <person name="Hegedus B."/>
            <person name="Baldrian P."/>
            <person name="Stursova M."/>
            <person name="Weitz H."/>
            <person name="Taylor A."/>
            <person name="Grigoriev I.V."/>
            <person name="Nagy L.G."/>
            <person name="Martin F."/>
            <person name="Kauserud H."/>
        </authorList>
    </citation>
    <scope>NUCLEOTIDE SEQUENCE</scope>
    <source>
        <strain evidence="2">CBHHK002</strain>
    </source>
</reference>
<comment type="caution">
    <text evidence="2">The sequence shown here is derived from an EMBL/GenBank/DDBJ whole genome shotgun (WGS) entry which is preliminary data.</text>
</comment>
<dbReference type="InterPro" id="IPR035810">
    <property type="entry name" value="PEBP_euk"/>
</dbReference>
<dbReference type="Pfam" id="PF01161">
    <property type="entry name" value="PBP"/>
    <property type="match status" value="1"/>
</dbReference>
<dbReference type="SUPFAM" id="SSF49777">
    <property type="entry name" value="PEBP-like"/>
    <property type="match status" value="1"/>
</dbReference>
<organism evidence="2 3">
    <name type="scientific">Mycena albidolilacea</name>
    <dbReference type="NCBI Taxonomy" id="1033008"/>
    <lineage>
        <taxon>Eukaryota</taxon>
        <taxon>Fungi</taxon>
        <taxon>Dikarya</taxon>
        <taxon>Basidiomycota</taxon>
        <taxon>Agaricomycotina</taxon>
        <taxon>Agaricomycetes</taxon>
        <taxon>Agaricomycetidae</taxon>
        <taxon>Agaricales</taxon>
        <taxon>Marasmiineae</taxon>
        <taxon>Mycenaceae</taxon>
        <taxon>Mycena</taxon>
    </lineage>
</organism>
<name>A0AAD7EYV6_9AGAR</name>
<dbReference type="InterPro" id="IPR036610">
    <property type="entry name" value="PEBP-like_sf"/>
</dbReference>
<dbReference type="Proteomes" id="UP001218218">
    <property type="component" value="Unassembled WGS sequence"/>
</dbReference>
<accession>A0AAD7EYV6</accession>
<dbReference type="InterPro" id="IPR008914">
    <property type="entry name" value="PEBP"/>
</dbReference>